<evidence type="ECO:0008006" key="4">
    <source>
        <dbReference type="Google" id="ProtNLM"/>
    </source>
</evidence>
<dbReference type="Proteomes" id="UP000824089">
    <property type="component" value="Unassembled WGS sequence"/>
</dbReference>
<reference evidence="2" key="1">
    <citation type="submission" date="2020-10" db="EMBL/GenBank/DDBJ databases">
        <authorList>
            <person name="Gilroy R."/>
        </authorList>
    </citation>
    <scope>NUCLEOTIDE SEQUENCE</scope>
    <source>
        <strain evidence="2">CHK195-4489</strain>
    </source>
</reference>
<dbReference type="Pfam" id="PF09997">
    <property type="entry name" value="DUF2238"/>
    <property type="match status" value="1"/>
</dbReference>
<feature type="transmembrane region" description="Helical" evidence="1">
    <location>
        <begin position="146"/>
        <end position="166"/>
    </location>
</feature>
<feature type="transmembrane region" description="Helical" evidence="1">
    <location>
        <begin position="20"/>
        <end position="41"/>
    </location>
</feature>
<proteinExistence type="predicted"/>
<dbReference type="AlphaFoldDB" id="A0A9D1L8R5"/>
<feature type="transmembrane region" description="Helical" evidence="1">
    <location>
        <begin position="116"/>
        <end position="134"/>
    </location>
</feature>
<sequence length="247" mass="27510">MKKNSEKPQYLLKEHMPDAFTRIIFLITLLLFVSSLIFAAISEEPAQISRMVFNAVSCFFMLLLLILPVFVRKFFKVKIPRSFQIIYVAFAFCGIVLGDVINFFDRFKYWDSLLHFFSGVLLASLGFVLINTLNKADSVSLQLSPVFVAVSVFCFALAVGAIWEILEYTFDDLFGTSTQTYLESTGGSVGGADAVPLVGHEALKDTMWDLILDAAGAVIVAISGFFQLRHEKKGIVTAAFEREKASK</sequence>
<protein>
    <recommendedName>
        <fullName evidence="4">DUF2238 domain-containing protein</fullName>
    </recommendedName>
</protein>
<evidence type="ECO:0000256" key="1">
    <source>
        <dbReference type="SAM" id="Phobius"/>
    </source>
</evidence>
<keyword evidence="1" id="KW-1133">Transmembrane helix</keyword>
<keyword evidence="1" id="KW-0812">Transmembrane</keyword>
<evidence type="ECO:0000313" key="2">
    <source>
        <dbReference type="EMBL" id="HIU29184.1"/>
    </source>
</evidence>
<feature type="transmembrane region" description="Helical" evidence="1">
    <location>
        <begin position="207"/>
        <end position="226"/>
    </location>
</feature>
<evidence type="ECO:0000313" key="3">
    <source>
        <dbReference type="Proteomes" id="UP000824089"/>
    </source>
</evidence>
<dbReference type="EMBL" id="DVMM01000055">
    <property type="protein sequence ID" value="HIU29184.1"/>
    <property type="molecule type" value="Genomic_DNA"/>
</dbReference>
<keyword evidence="1" id="KW-0472">Membrane</keyword>
<name>A0A9D1L8R5_9CLOT</name>
<reference evidence="2" key="2">
    <citation type="journal article" date="2021" name="PeerJ">
        <title>Extensive microbial diversity within the chicken gut microbiome revealed by metagenomics and culture.</title>
        <authorList>
            <person name="Gilroy R."/>
            <person name="Ravi A."/>
            <person name="Getino M."/>
            <person name="Pursley I."/>
            <person name="Horton D.L."/>
            <person name="Alikhan N.F."/>
            <person name="Baker D."/>
            <person name="Gharbi K."/>
            <person name="Hall N."/>
            <person name="Watson M."/>
            <person name="Adriaenssens E.M."/>
            <person name="Foster-Nyarko E."/>
            <person name="Jarju S."/>
            <person name="Secka A."/>
            <person name="Antonio M."/>
            <person name="Oren A."/>
            <person name="Chaudhuri R.R."/>
            <person name="La Ragione R."/>
            <person name="Hildebrand F."/>
            <person name="Pallen M.J."/>
        </authorList>
    </citation>
    <scope>NUCLEOTIDE SEQUENCE</scope>
    <source>
        <strain evidence="2">CHK195-4489</strain>
    </source>
</reference>
<organism evidence="2 3">
    <name type="scientific">Candidatus Egerieisoma faecipullorum</name>
    <dbReference type="NCBI Taxonomy" id="2840963"/>
    <lineage>
        <taxon>Bacteria</taxon>
        <taxon>Bacillati</taxon>
        <taxon>Bacillota</taxon>
        <taxon>Clostridia</taxon>
        <taxon>Eubacteriales</taxon>
        <taxon>Clostridiaceae</taxon>
        <taxon>Clostridiaceae incertae sedis</taxon>
        <taxon>Candidatus Egerieisoma</taxon>
    </lineage>
</organism>
<accession>A0A9D1L8R5</accession>
<gene>
    <name evidence="2" type="ORF">IAD50_02680</name>
</gene>
<comment type="caution">
    <text evidence="2">The sequence shown here is derived from an EMBL/GenBank/DDBJ whole genome shotgun (WGS) entry which is preliminary data.</text>
</comment>
<feature type="transmembrane region" description="Helical" evidence="1">
    <location>
        <begin position="53"/>
        <end position="71"/>
    </location>
</feature>
<dbReference type="InterPro" id="IPR014509">
    <property type="entry name" value="YjdF-like"/>
</dbReference>
<feature type="transmembrane region" description="Helical" evidence="1">
    <location>
        <begin position="83"/>
        <end position="104"/>
    </location>
</feature>